<comment type="caution">
    <text evidence="3">The sequence shown here is derived from an EMBL/GenBank/DDBJ whole genome shotgun (WGS) entry which is preliminary data.</text>
</comment>
<keyword evidence="2" id="KW-0648">Protein biosynthesis</keyword>
<keyword evidence="2" id="KW-0479">Metal-binding</keyword>
<dbReference type="InterPro" id="IPR036821">
    <property type="entry name" value="Peptide_deformylase_sf"/>
</dbReference>
<dbReference type="GO" id="GO:0042586">
    <property type="term" value="F:peptide deformylase activity"/>
    <property type="evidence" value="ECO:0007669"/>
    <property type="project" value="UniProtKB-UniRule"/>
</dbReference>
<reference evidence="3" key="1">
    <citation type="submission" date="2020-04" db="EMBL/GenBank/DDBJ databases">
        <authorList>
            <person name="Zhang T."/>
        </authorList>
    </citation>
    <scope>NUCLEOTIDE SEQUENCE</scope>
    <source>
        <strain evidence="3">HKST-UBA09</strain>
    </source>
</reference>
<dbReference type="GO" id="GO:0046872">
    <property type="term" value="F:metal ion binding"/>
    <property type="evidence" value="ECO:0007669"/>
    <property type="project" value="UniProtKB-KW"/>
</dbReference>
<dbReference type="PIRSF" id="PIRSF004749">
    <property type="entry name" value="Pep_def"/>
    <property type="match status" value="1"/>
</dbReference>
<dbReference type="Pfam" id="PF01327">
    <property type="entry name" value="Pep_deformylase"/>
    <property type="match status" value="1"/>
</dbReference>
<name>A0A955L9Z3_9BACT</name>
<dbReference type="PANTHER" id="PTHR10458:SF22">
    <property type="entry name" value="PEPTIDE DEFORMYLASE"/>
    <property type="match status" value="1"/>
</dbReference>
<dbReference type="InterPro" id="IPR023635">
    <property type="entry name" value="Peptide_deformylase"/>
</dbReference>
<keyword evidence="2 3" id="KW-0378">Hydrolase</keyword>
<evidence type="ECO:0000256" key="1">
    <source>
        <dbReference type="ARBA" id="ARBA00010759"/>
    </source>
</evidence>
<dbReference type="Proteomes" id="UP000714915">
    <property type="component" value="Unassembled WGS sequence"/>
</dbReference>
<dbReference type="GO" id="GO:0006412">
    <property type="term" value="P:translation"/>
    <property type="evidence" value="ECO:0007669"/>
    <property type="project" value="UniProtKB-UniRule"/>
</dbReference>
<keyword evidence="2" id="KW-0408">Iron</keyword>
<dbReference type="HAMAP" id="MF_00163">
    <property type="entry name" value="Pep_deformylase"/>
    <property type="match status" value="1"/>
</dbReference>
<reference evidence="3" key="2">
    <citation type="journal article" date="2021" name="Microbiome">
        <title>Successional dynamics and alternative stable states in a saline activated sludge microbial community over 9 years.</title>
        <authorList>
            <person name="Wang Y."/>
            <person name="Ye J."/>
            <person name="Ju F."/>
            <person name="Liu L."/>
            <person name="Boyd J.A."/>
            <person name="Deng Y."/>
            <person name="Parks D.H."/>
            <person name="Jiang X."/>
            <person name="Yin X."/>
            <person name="Woodcroft B.J."/>
            <person name="Tyson G.W."/>
            <person name="Hugenholtz P."/>
            <person name="Polz M.F."/>
            <person name="Zhang T."/>
        </authorList>
    </citation>
    <scope>NUCLEOTIDE SEQUENCE</scope>
    <source>
        <strain evidence="3">HKST-UBA09</strain>
    </source>
</reference>
<comment type="function">
    <text evidence="2">Removes the formyl group from the N-terminal Met of newly synthesized proteins. Requires at least a dipeptide for an efficient rate of reaction. N-terminal L-methionine is a prerequisite for activity but the enzyme has broad specificity at other positions.</text>
</comment>
<dbReference type="Gene3D" id="3.90.45.10">
    <property type="entry name" value="Peptide deformylase"/>
    <property type="match status" value="1"/>
</dbReference>
<evidence type="ECO:0000313" key="3">
    <source>
        <dbReference type="EMBL" id="MCA9386768.1"/>
    </source>
</evidence>
<dbReference type="PRINTS" id="PR01576">
    <property type="entry name" value="PDEFORMYLASE"/>
</dbReference>
<protein>
    <recommendedName>
        <fullName evidence="2">Peptide deformylase</fullName>
        <shortName evidence="2">PDF</shortName>
        <ecNumber evidence="2">3.5.1.88</ecNumber>
    </recommendedName>
    <alternativeName>
        <fullName evidence="2">Polypeptide deformylase</fullName>
    </alternativeName>
</protein>
<dbReference type="AlphaFoldDB" id="A0A955L9Z3"/>
<dbReference type="EMBL" id="JAGQLF010000015">
    <property type="protein sequence ID" value="MCA9386768.1"/>
    <property type="molecule type" value="Genomic_DNA"/>
</dbReference>
<evidence type="ECO:0000313" key="4">
    <source>
        <dbReference type="Proteomes" id="UP000714915"/>
    </source>
</evidence>
<feature type="active site" evidence="2">
    <location>
        <position position="144"/>
    </location>
</feature>
<dbReference type="PANTHER" id="PTHR10458">
    <property type="entry name" value="PEPTIDE DEFORMYLASE"/>
    <property type="match status" value="1"/>
</dbReference>
<sequence>MNKKIIQIGDKRLLQVSEPVEESAINTQEIQSLIKDITDTVKAHEDSAAGLSAVQIGVLKRIFVVKDNDDKKTFFRVFINPEITEQSSETTIEWEGCMSINSNNKKLFGPVERSKQVTFRYLDENGIQREISESNFRSHLLLHELDHLNGKLFLQYVSNPENIWNEDELDDYLDKYQAFPPIK</sequence>
<gene>
    <name evidence="2 3" type="primary">def</name>
    <name evidence="3" type="ORF">KC669_01915</name>
</gene>
<evidence type="ECO:0000256" key="2">
    <source>
        <dbReference type="HAMAP-Rule" id="MF_00163"/>
    </source>
</evidence>
<feature type="binding site" evidence="2">
    <location>
        <position position="147"/>
    </location>
    <ligand>
        <name>Fe cation</name>
        <dbReference type="ChEBI" id="CHEBI:24875"/>
    </ligand>
</feature>
<comment type="cofactor">
    <cofactor evidence="2">
        <name>Fe(2+)</name>
        <dbReference type="ChEBI" id="CHEBI:29033"/>
    </cofactor>
    <text evidence="2">Binds 1 Fe(2+) ion.</text>
</comment>
<comment type="catalytic activity">
    <reaction evidence="2">
        <text>N-terminal N-formyl-L-methionyl-[peptide] + H2O = N-terminal L-methionyl-[peptide] + formate</text>
        <dbReference type="Rhea" id="RHEA:24420"/>
        <dbReference type="Rhea" id="RHEA-COMP:10639"/>
        <dbReference type="Rhea" id="RHEA-COMP:10640"/>
        <dbReference type="ChEBI" id="CHEBI:15377"/>
        <dbReference type="ChEBI" id="CHEBI:15740"/>
        <dbReference type="ChEBI" id="CHEBI:49298"/>
        <dbReference type="ChEBI" id="CHEBI:64731"/>
        <dbReference type="EC" id="3.5.1.88"/>
    </reaction>
</comment>
<feature type="binding site" evidence="2">
    <location>
        <position position="97"/>
    </location>
    <ligand>
        <name>Fe cation</name>
        <dbReference type="ChEBI" id="CHEBI:24875"/>
    </ligand>
</feature>
<feature type="binding site" evidence="2">
    <location>
        <position position="143"/>
    </location>
    <ligand>
        <name>Fe cation</name>
        <dbReference type="ChEBI" id="CHEBI:24875"/>
    </ligand>
</feature>
<proteinExistence type="inferred from homology"/>
<accession>A0A955L9Z3</accession>
<dbReference type="SUPFAM" id="SSF56420">
    <property type="entry name" value="Peptide deformylase"/>
    <property type="match status" value="1"/>
</dbReference>
<comment type="similarity">
    <text evidence="1 2">Belongs to the polypeptide deformylase family.</text>
</comment>
<dbReference type="CDD" id="cd00487">
    <property type="entry name" value="Pep_deformylase"/>
    <property type="match status" value="1"/>
</dbReference>
<dbReference type="EC" id="3.5.1.88" evidence="2"/>
<dbReference type="NCBIfam" id="TIGR00079">
    <property type="entry name" value="pept_deformyl"/>
    <property type="match status" value="1"/>
</dbReference>
<organism evidence="3 4">
    <name type="scientific">Candidatus Dojkabacteria bacterium</name>
    <dbReference type="NCBI Taxonomy" id="2099670"/>
    <lineage>
        <taxon>Bacteria</taxon>
        <taxon>Candidatus Dojkabacteria</taxon>
    </lineage>
</organism>